<reference evidence="1" key="1">
    <citation type="submission" date="2020-03" db="EMBL/GenBank/DDBJ databases">
        <title>The deep terrestrial virosphere.</title>
        <authorList>
            <person name="Holmfeldt K."/>
            <person name="Nilsson E."/>
            <person name="Simone D."/>
            <person name="Lopez-Fernandez M."/>
            <person name="Wu X."/>
            <person name="de Brujin I."/>
            <person name="Lundin D."/>
            <person name="Andersson A."/>
            <person name="Bertilsson S."/>
            <person name="Dopson M."/>
        </authorList>
    </citation>
    <scope>NUCLEOTIDE SEQUENCE</scope>
    <source>
        <strain evidence="1">MM415B01386</strain>
    </source>
</reference>
<name>A0A6M3IN94_9ZZZZ</name>
<dbReference type="EMBL" id="MT141345">
    <property type="protein sequence ID" value="QJA58894.1"/>
    <property type="molecule type" value="Genomic_DNA"/>
</dbReference>
<dbReference type="InterPro" id="IPR023214">
    <property type="entry name" value="HAD_sf"/>
</dbReference>
<gene>
    <name evidence="1" type="ORF">MM415B01386_0012</name>
</gene>
<organism evidence="1">
    <name type="scientific">viral metagenome</name>
    <dbReference type="NCBI Taxonomy" id="1070528"/>
    <lineage>
        <taxon>unclassified sequences</taxon>
        <taxon>metagenomes</taxon>
        <taxon>organismal metagenomes</taxon>
    </lineage>
</organism>
<dbReference type="AlphaFoldDB" id="A0A6M3IN94"/>
<dbReference type="InterPro" id="IPR036412">
    <property type="entry name" value="HAD-like_sf"/>
</dbReference>
<protein>
    <recommendedName>
        <fullName evidence="2">FCP1 homology domain-containing protein</fullName>
    </recommendedName>
</protein>
<dbReference type="SUPFAM" id="SSF56784">
    <property type="entry name" value="HAD-like"/>
    <property type="match status" value="1"/>
</dbReference>
<evidence type="ECO:0000313" key="1">
    <source>
        <dbReference type="EMBL" id="QJA58894.1"/>
    </source>
</evidence>
<evidence type="ECO:0008006" key="2">
    <source>
        <dbReference type="Google" id="ProtNLM"/>
    </source>
</evidence>
<sequence length="107" mass="12420">MEIRVDIDGTLCDYMDWDDAGEPVLESVFPRADVIDRVNELFDEGETIVIWTARVEGERAATEQQLRSFGVHYDRLEMGKPVFDLMIDDRARHPKDWLCGTAYGRPW</sequence>
<accession>A0A6M3IN94</accession>
<proteinExistence type="predicted"/>
<dbReference type="Gene3D" id="3.40.50.1000">
    <property type="entry name" value="HAD superfamily/HAD-like"/>
    <property type="match status" value="1"/>
</dbReference>